<dbReference type="GeneTree" id="ENSGT00990000214110"/>
<dbReference type="AlphaFoldDB" id="A0A8C5RV99"/>
<evidence type="ECO:0000313" key="1">
    <source>
        <dbReference type="Ensembl" id="ENSLLTP00000008067.1"/>
    </source>
</evidence>
<sequence>MVEGPVCKLNGEKIRSRIAPGQTVRGVRGTALVPSASQVGALKRRAADGVSDRVSSSRGSSTEEREEFHILLTSCWVAIRPELDGQTSLSALFRETRAANRTECLLNDGVFQSMFFFVRNCNYEIDSIS</sequence>
<proteinExistence type="predicted"/>
<name>A0A8C5RV99_LATLA</name>
<keyword evidence="2" id="KW-1185">Reference proteome</keyword>
<reference evidence="1" key="2">
    <citation type="submission" date="2025-09" db="UniProtKB">
        <authorList>
            <consortium name="Ensembl"/>
        </authorList>
    </citation>
    <scope>IDENTIFICATION</scope>
</reference>
<reference evidence="1" key="1">
    <citation type="submission" date="2025-08" db="UniProtKB">
        <authorList>
            <consortium name="Ensembl"/>
        </authorList>
    </citation>
    <scope>IDENTIFICATION</scope>
</reference>
<dbReference type="Ensembl" id="ENSLLTT00000008365.1">
    <property type="protein sequence ID" value="ENSLLTP00000008067.1"/>
    <property type="gene ID" value="ENSLLTG00000006119.1"/>
</dbReference>
<organism evidence="1 2">
    <name type="scientific">Laticauda laticaudata</name>
    <name type="common">Blue-ringed sea krait</name>
    <name type="synonym">Blue-lipped sea krait</name>
    <dbReference type="NCBI Taxonomy" id="8630"/>
    <lineage>
        <taxon>Eukaryota</taxon>
        <taxon>Metazoa</taxon>
        <taxon>Chordata</taxon>
        <taxon>Craniata</taxon>
        <taxon>Vertebrata</taxon>
        <taxon>Euteleostomi</taxon>
        <taxon>Lepidosauria</taxon>
        <taxon>Squamata</taxon>
        <taxon>Bifurcata</taxon>
        <taxon>Unidentata</taxon>
        <taxon>Episquamata</taxon>
        <taxon>Toxicofera</taxon>
        <taxon>Serpentes</taxon>
        <taxon>Colubroidea</taxon>
        <taxon>Elapidae</taxon>
        <taxon>Laticaudinae</taxon>
        <taxon>Laticauda</taxon>
    </lineage>
</organism>
<evidence type="ECO:0000313" key="2">
    <source>
        <dbReference type="Proteomes" id="UP000694406"/>
    </source>
</evidence>
<accession>A0A8C5RV99</accession>
<dbReference type="Proteomes" id="UP000694406">
    <property type="component" value="Unplaced"/>
</dbReference>
<dbReference type="Gene3D" id="3.20.190.10">
    <property type="entry name" value="MutM-like, N-terminal"/>
    <property type="match status" value="1"/>
</dbReference>
<dbReference type="InterPro" id="IPR035937">
    <property type="entry name" value="FPG_N"/>
</dbReference>
<protein>
    <submittedName>
        <fullName evidence="1">Uncharacterized protein</fullName>
    </submittedName>
</protein>